<gene>
    <name evidence="5" type="ORF">UFOPK1773_01055</name>
    <name evidence="6" type="ORF">UFOPK2288_00904</name>
    <name evidence="7" type="ORF">UFOPK2931_00939</name>
    <name evidence="8" type="ORF">UFOPK3287_00953</name>
    <name evidence="9" type="ORF">UFOPK4372_00813</name>
</gene>
<evidence type="ECO:0000256" key="1">
    <source>
        <dbReference type="ARBA" id="ARBA00004196"/>
    </source>
</evidence>
<dbReference type="EMBL" id="CAFBQZ010000066">
    <property type="protein sequence ID" value="CAB5074063.1"/>
    <property type="molecule type" value="Genomic_DNA"/>
</dbReference>
<evidence type="ECO:0000256" key="3">
    <source>
        <dbReference type="ARBA" id="ARBA00022729"/>
    </source>
</evidence>
<protein>
    <submittedName>
        <fullName evidence="5">Unannotated protein</fullName>
    </submittedName>
</protein>
<dbReference type="GO" id="GO:0030313">
    <property type="term" value="C:cell envelope"/>
    <property type="evidence" value="ECO:0007669"/>
    <property type="project" value="UniProtKB-SubCell"/>
</dbReference>
<sequence>MEFNKKIKRNTTIALALTALVMPIGITSSVAAAKPKPLINTEYVEFEKVKPGSGKGLHLGYISLGDAVPFVKLVSDSIKKQAKIAGVKLEFCDSKIDDAKALECAQAFKVKGVQGYLNFNLGAAAGPAIYAAGPQVPVIAIDINQTPKQTSFMGANNNRAGVITGVGLGNLIKKKFDCKYDAILALESPGVGAVNEARIGGVKQGFASVCGAIDLKKLYTIDSSFIEQAQASTKDALTALPNAKTVLVFAMNDDSVLGAFKAAEQLGRDKDMYGAGQGADPTSWCQIMNNPNWAGDTAYFPEHYGEIGIPYLIKAVKKIQIPTLLAINHVWIDKTNIGKYYPKSADC</sequence>
<dbReference type="EMBL" id="CAEZZZ010000071">
    <property type="protein sequence ID" value="CAB4783613.1"/>
    <property type="molecule type" value="Genomic_DNA"/>
</dbReference>
<comment type="subcellular location">
    <subcellularLocation>
        <location evidence="1">Cell envelope</location>
    </subcellularLocation>
</comment>
<evidence type="ECO:0000259" key="4">
    <source>
        <dbReference type="Pfam" id="PF13407"/>
    </source>
</evidence>
<proteinExistence type="inferred from homology"/>
<dbReference type="EMBL" id="CAEZUA010000083">
    <property type="protein sequence ID" value="CAB4595141.1"/>
    <property type="molecule type" value="Genomic_DNA"/>
</dbReference>
<dbReference type="EMBL" id="CAEZWS010000047">
    <property type="protein sequence ID" value="CAB4668637.1"/>
    <property type="molecule type" value="Genomic_DNA"/>
</dbReference>
<dbReference type="GO" id="GO:0030246">
    <property type="term" value="F:carbohydrate binding"/>
    <property type="evidence" value="ECO:0007669"/>
    <property type="project" value="UniProtKB-ARBA"/>
</dbReference>
<evidence type="ECO:0000313" key="7">
    <source>
        <dbReference type="EMBL" id="CAB4783613.1"/>
    </source>
</evidence>
<dbReference type="Gene3D" id="3.40.50.2300">
    <property type="match status" value="2"/>
</dbReference>
<evidence type="ECO:0000313" key="8">
    <source>
        <dbReference type="EMBL" id="CAB4851097.1"/>
    </source>
</evidence>
<dbReference type="PANTHER" id="PTHR46847:SF1">
    <property type="entry name" value="D-ALLOSE-BINDING PERIPLASMIC PROTEIN-RELATED"/>
    <property type="match status" value="1"/>
</dbReference>
<accession>A0A6J6G267</accession>
<organism evidence="5">
    <name type="scientific">freshwater metagenome</name>
    <dbReference type="NCBI Taxonomy" id="449393"/>
    <lineage>
        <taxon>unclassified sequences</taxon>
        <taxon>metagenomes</taxon>
        <taxon>ecological metagenomes</taxon>
    </lineage>
</organism>
<feature type="domain" description="Periplasmic binding protein" evidence="4">
    <location>
        <begin position="69"/>
        <end position="316"/>
    </location>
</feature>
<dbReference type="InterPro" id="IPR028082">
    <property type="entry name" value="Peripla_BP_I"/>
</dbReference>
<dbReference type="AlphaFoldDB" id="A0A6J6G267"/>
<dbReference type="EMBL" id="CAFBJH010000064">
    <property type="protein sequence ID" value="CAB4851097.1"/>
    <property type="molecule type" value="Genomic_DNA"/>
</dbReference>
<keyword evidence="3" id="KW-0732">Signal</keyword>
<dbReference type="InterPro" id="IPR025997">
    <property type="entry name" value="SBP_2_dom"/>
</dbReference>
<evidence type="ECO:0000313" key="9">
    <source>
        <dbReference type="EMBL" id="CAB5074063.1"/>
    </source>
</evidence>
<dbReference type="Pfam" id="PF13407">
    <property type="entry name" value="Peripla_BP_4"/>
    <property type="match status" value="1"/>
</dbReference>
<dbReference type="PANTHER" id="PTHR46847">
    <property type="entry name" value="D-ALLOSE-BINDING PERIPLASMIC PROTEIN-RELATED"/>
    <property type="match status" value="1"/>
</dbReference>
<evidence type="ECO:0000256" key="2">
    <source>
        <dbReference type="ARBA" id="ARBA00007639"/>
    </source>
</evidence>
<comment type="similarity">
    <text evidence="2">Belongs to the bacterial solute-binding protein 2 family.</text>
</comment>
<evidence type="ECO:0000313" key="6">
    <source>
        <dbReference type="EMBL" id="CAB4668637.1"/>
    </source>
</evidence>
<dbReference type="SUPFAM" id="SSF53822">
    <property type="entry name" value="Periplasmic binding protein-like I"/>
    <property type="match status" value="1"/>
</dbReference>
<name>A0A6J6G267_9ZZZZ</name>
<reference evidence="5" key="1">
    <citation type="submission" date="2020-05" db="EMBL/GenBank/DDBJ databases">
        <authorList>
            <person name="Chiriac C."/>
            <person name="Salcher M."/>
            <person name="Ghai R."/>
            <person name="Kavagutti S V."/>
        </authorList>
    </citation>
    <scope>NUCLEOTIDE SEQUENCE</scope>
</reference>
<evidence type="ECO:0000313" key="5">
    <source>
        <dbReference type="EMBL" id="CAB4595141.1"/>
    </source>
</evidence>